<evidence type="ECO:0000256" key="4">
    <source>
        <dbReference type="ARBA" id="ARBA00022692"/>
    </source>
</evidence>
<keyword evidence="6 7" id="KW-0472">Membrane</keyword>
<keyword evidence="3" id="KW-1003">Cell membrane</keyword>
<gene>
    <name evidence="8" type="ORF">H8700_06725</name>
</gene>
<keyword evidence="4 7" id="KW-0812">Transmembrane</keyword>
<feature type="transmembrane region" description="Helical" evidence="7">
    <location>
        <begin position="169"/>
        <end position="188"/>
    </location>
</feature>
<dbReference type="EMBL" id="JACRSW010000027">
    <property type="protein sequence ID" value="MBC8557397.1"/>
    <property type="molecule type" value="Genomic_DNA"/>
</dbReference>
<evidence type="ECO:0000256" key="1">
    <source>
        <dbReference type="ARBA" id="ARBA00004651"/>
    </source>
</evidence>
<keyword evidence="2" id="KW-0813">Transport</keyword>
<dbReference type="PANTHER" id="PTHR43549:SF3">
    <property type="entry name" value="MULTIDRUG RESISTANCE PROTEIN YPNP-RELATED"/>
    <property type="match status" value="1"/>
</dbReference>
<accession>A0ABR7MUB0</accession>
<name>A0ABR7MUB0_9FIRM</name>
<evidence type="ECO:0000256" key="3">
    <source>
        <dbReference type="ARBA" id="ARBA00022475"/>
    </source>
</evidence>
<keyword evidence="9" id="KW-1185">Reference proteome</keyword>
<organism evidence="8 9">
    <name type="scientific">Jutongia hominis</name>
    <dbReference type="NCBI Taxonomy" id="2763664"/>
    <lineage>
        <taxon>Bacteria</taxon>
        <taxon>Bacillati</taxon>
        <taxon>Bacillota</taxon>
        <taxon>Clostridia</taxon>
        <taxon>Lachnospirales</taxon>
        <taxon>Lachnospiraceae</taxon>
        <taxon>Jutongia</taxon>
    </lineage>
</organism>
<evidence type="ECO:0000256" key="2">
    <source>
        <dbReference type="ARBA" id="ARBA00022448"/>
    </source>
</evidence>
<feature type="transmembrane region" description="Helical" evidence="7">
    <location>
        <begin position="386"/>
        <end position="406"/>
    </location>
</feature>
<comment type="caution">
    <text evidence="8">The sequence shown here is derived from an EMBL/GenBank/DDBJ whole genome shotgun (WGS) entry which is preliminary data.</text>
</comment>
<evidence type="ECO:0000313" key="9">
    <source>
        <dbReference type="Proteomes" id="UP000637513"/>
    </source>
</evidence>
<proteinExistence type="predicted"/>
<dbReference type="RefSeq" id="WP_249304514.1">
    <property type="nucleotide sequence ID" value="NZ_JACRSW010000027.1"/>
</dbReference>
<dbReference type="PIRSF" id="PIRSF006603">
    <property type="entry name" value="DinF"/>
    <property type="match status" value="1"/>
</dbReference>
<dbReference type="InterPro" id="IPR002528">
    <property type="entry name" value="MATE_fam"/>
</dbReference>
<feature type="transmembrane region" description="Helical" evidence="7">
    <location>
        <begin position="418"/>
        <end position="440"/>
    </location>
</feature>
<feature type="transmembrane region" description="Helical" evidence="7">
    <location>
        <begin position="21"/>
        <end position="41"/>
    </location>
</feature>
<dbReference type="PANTHER" id="PTHR43549">
    <property type="entry name" value="MULTIDRUG RESISTANCE PROTEIN YPNP-RELATED"/>
    <property type="match status" value="1"/>
</dbReference>
<feature type="transmembrane region" description="Helical" evidence="7">
    <location>
        <begin position="95"/>
        <end position="117"/>
    </location>
</feature>
<dbReference type="InterPro" id="IPR052031">
    <property type="entry name" value="Membrane_Transporter-Flippase"/>
</dbReference>
<dbReference type="NCBIfam" id="TIGR00797">
    <property type="entry name" value="matE"/>
    <property type="match status" value="1"/>
</dbReference>
<dbReference type="Pfam" id="PF01554">
    <property type="entry name" value="MatE"/>
    <property type="match status" value="2"/>
</dbReference>
<feature type="transmembrane region" description="Helical" evidence="7">
    <location>
        <begin position="317"/>
        <end position="338"/>
    </location>
</feature>
<protein>
    <submittedName>
        <fullName evidence="8">MATE family efflux transporter</fullName>
    </submittedName>
</protein>
<dbReference type="InterPro" id="IPR048279">
    <property type="entry name" value="MdtK-like"/>
</dbReference>
<dbReference type="CDD" id="cd13138">
    <property type="entry name" value="MATE_yoeA_like"/>
    <property type="match status" value="1"/>
</dbReference>
<comment type="subcellular location">
    <subcellularLocation>
        <location evidence="1">Cell membrane</location>
        <topology evidence="1">Multi-pass membrane protein</topology>
    </subcellularLocation>
</comment>
<evidence type="ECO:0000256" key="5">
    <source>
        <dbReference type="ARBA" id="ARBA00022989"/>
    </source>
</evidence>
<reference evidence="8 9" key="1">
    <citation type="submission" date="2020-08" db="EMBL/GenBank/DDBJ databases">
        <title>Genome public.</title>
        <authorList>
            <person name="Liu C."/>
            <person name="Sun Q."/>
        </authorList>
    </citation>
    <scope>NUCLEOTIDE SEQUENCE [LARGE SCALE GENOMIC DNA]</scope>
    <source>
        <strain evidence="8 9">BX3</strain>
    </source>
</reference>
<evidence type="ECO:0000256" key="6">
    <source>
        <dbReference type="ARBA" id="ARBA00023136"/>
    </source>
</evidence>
<feature type="transmembrane region" description="Helical" evidence="7">
    <location>
        <begin position="358"/>
        <end position="379"/>
    </location>
</feature>
<sequence length="451" mass="48507">MNRKDKTDFTQGSILGKLIPFMMPILGALILQAAYGAVDLLVVGRFGTTAGLSAVSTGSQILNLVTFVIIQFAMGITVLIARYIGEKSFGQIGELLGGAITVFTIICLVLFVVMISFAKPLAVLMQAPKEALTLTSVYVRICGGGIFFIVAYNVLAAIFRGFGDSKSPLIFVAVACAVNIIGDLIFVAGFQLDAAGAAIATVMAQAVSVVLAIIILKRKKYDFKIQKQDFRINKQCKRFIKVGLPLALQEFLTQMSFLALCAFINKLGLEASSGYGVACKIVSFAMLVPSALMQSMASFVSQNVGAGKHKRAKQSMLTGMGVGLVVGVIVFSCVWNFGDILTSVFTTDTAVIQKGADYLIGFAPETIVTAIMFSMVGFFNGYEKTVWVMTQGLIQTLLVRLPLAYVMSIQPNASLTKIALAAPIATCCGILLNVMFYFVFFKKQTRQMEQA</sequence>
<dbReference type="Proteomes" id="UP000637513">
    <property type="component" value="Unassembled WGS sequence"/>
</dbReference>
<keyword evidence="5 7" id="KW-1133">Transmembrane helix</keyword>
<feature type="transmembrane region" description="Helical" evidence="7">
    <location>
        <begin position="137"/>
        <end position="162"/>
    </location>
</feature>
<evidence type="ECO:0000256" key="7">
    <source>
        <dbReference type="SAM" id="Phobius"/>
    </source>
</evidence>
<feature type="transmembrane region" description="Helical" evidence="7">
    <location>
        <begin position="61"/>
        <end position="83"/>
    </location>
</feature>
<evidence type="ECO:0000313" key="8">
    <source>
        <dbReference type="EMBL" id="MBC8557397.1"/>
    </source>
</evidence>
<feature type="transmembrane region" description="Helical" evidence="7">
    <location>
        <begin position="194"/>
        <end position="216"/>
    </location>
</feature>